<evidence type="ECO:0000256" key="3">
    <source>
        <dbReference type="ARBA" id="ARBA00023110"/>
    </source>
</evidence>
<protein>
    <recommendedName>
        <fullName evidence="2 5">peptidylprolyl isomerase</fullName>
        <ecNumber evidence="2 5">5.2.1.8</ecNumber>
    </recommendedName>
</protein>
<feature type="domain" description="PPIase FKBP-type" evidence="6">
    <location>
        <begin position="111"/>
        <end position="193"/>
    </location>
</feature>
<dbReference type="Gene3D" id="1.10.150.50">
    <property type="entry name" value="Transcription Factor, Ets-1"/>
    <property type="match status" value="1"/>
</dbReference>
<dbReference type="Pfam" id="PF07647">
    <property type="entry name" value="SAM_2"/>
    <property type="match status" value="1"/>
</dbReference>
<dbReference type="PANTHER" id="PTHR10516">
    <property type="entry name" value="PEPTIDYL-PROLYL CIS-TRANS ISOMERASE"/>
    <property type="match status" value="1"/>
</dbReference>
<evidence type="ECO:0000256" key="4">
    <source>
        <dbReference type="ARBA" id="ARBA00023235"/>
    </source>
</evidence>
<dbReference type="AlphaFoldDB" id="A0AAD9DBX7"/>
<evidence type="ECO:0000313" key="8">
    <source>
        <dbReference type="Proteomes" id="UP001224775"/>
    </source>
</evidence>
<dbReference type="PROSITE" id="PS50059">
    <property type="entry name" value="FKBP_PPIASE"/>
    <property type="match status" value="1"/>
</dbReference>
<dbReference type="Proteomes" id="UP001224775">
    <property type="component" value="Unassembled WGS sequence"/>
</dbReference>
<keyword evidence="4 5" id="KW-0413">Isomerase</keyword>
<dbReference type="SUPFAM" id="SSF47769">
    <property type="entry name" value="SAM/Pointed domain"/>
    <property type="match status" value="1"/>
</dbReference>
<dbReference type="Gene3D" id="3.10.50.40">
    <property type="match status" value="1"/>
</dbReference>
<dbReference type="SUPFAM" id="SSF54534">
    <property type="entry name" value="FKBP-like"/>
    <property type="match status" value="1"/>
</dbReference>
<sequence length="193" mass="21136">MDTTASPVKKLVLEEGNGELPTDGSSVEIEYTGTLVGEKDWSAQDVADCWLSQLQGLDHLKAEFIQNNIDFALLSDTNVFTEEFCTTTLGISNKIQAKKLLMARNRLTKSQDEHPAGTVFDSSAERGKNFTFNLGKGAIKAIDLAVRSMRVGERASVVCRSDYGYGSEGLRSSKGDVMVPPFSTLNFELKRVC</sequence>
<dbReference type="EC" id="5.2.1.8" evidence="2 5"/>
<organism evidence="7 8">
    <name type="scientific">Skeletonema marinoi</name>
    <dbReference type="NCBI Taxonomy" id="267567"/>
    <lineage>
        <taxon>Eukaryota</taxon>
        <taxon>Sar</taxon>
        <taxon>Stramenopiles</taxon>
        <taxon>Ochrophyta</taxon>
        <taxon>Bacillariophyta</taxon>
        <taxon>Coscinodiscophyceae</taxon>
        <taxon>Thalassiosirophycidae</taxon>
        <taxon>Thalassiosirales</taxon>
        <taxon>Skeletonemataceae</taxon>
        <taxon>Skeletonema</taxon>
        <taxon>Skeletonema marinoi-dohrnii complex</taxon>
    </lineage>
</organism>
<keyword evidence="8" id="KW-1185">Reference proteome</keyword>
<dbReference type="InterPro" id="IPR046357">
    <property type="entry name" value="PPIase_dom_sf"/>
</dbReference>
<proteinExistence type="predicted"/>
<dbReference type="InterPro" id="IPR050689">
    <property type="entry name" value="FKBP-type_PPIase"/>
</dbReference>
<dbReference type="Pfam" id="PF00254">
    <property type="entry name" value="FKBP_C"/>
    <property type="match status" value="1"/>
</dbReference>
<comment type="caution">
    <text evidence="7">The sequence shown here is derived from an EMBL/GenBank/DDBJ whole genome shotgun (WGS) entry which is preliminary data.</text>
</comment>
<evidence type="ECO:0000256" key="5">
    <source>
        <dbReference type="PROSITE-ProRule" id="PRU00277"/>
    </source>
</evidence>
<dbReference type="InterPro" id="IPR013761">
    <property type="entry name" value="SAM/pointed_sf"/>
</dbReference>
<keyword evidence="3 5" id="KW-0697">Rotamase</keyword>
<dbReference type="EMBL" id="JATAAI010000012">
    <property type="protein sequence ID" value="KAK1741866.1"/>
    <property type="molecule type" value="Genomic_DNA"/>
</dbReference>
<evidence type="ECO:0000256" key="1">
    <source>
        <dbReference type="ARBA" id="ARBA00000971"/>
    </source>
</evidence>
<accession>A0AAD9DBX7</accession>
<reference evidence="7" key="1">
    <citation type="submission" date="2023-06" db="EMBL/GenBank/DDBJ databases">
        <title>Survivors Of The Sea: Transcriptome response of Skeletonema marinoi to long-term dormancy.</title>
        <authorList>
            <person name="Pinder M.I.M."/>
            <person name="Kourtchenko O."/>
            <person name="Robertson E.K."/>
            <person name="Larsson T."/>
            <person name="Maumus F."/>
            <person name="Osuna-Cruz C.M."/>
            <person name="Vancaester E."/>
            <person name="Stenow R."/>
            <person name="Vandepoele K."/>
            <person name="Ploug H."/>
            <person name="Bruchert V."/>
            <person name="Godhe A."/>
            <person name="Topel M."/>
        </authorList>
    </citation>
    <scope>NUCLEOTIDE SEQUENCE</scope>
    <source>
        <strain evidence="7">R05AC</strain>
    </source>
</reference>
<comment type="catalytic activity">
    <reaction evidence="1 5">
        <text>[protein]-peptidylproline (omega=180) = [protein]-peptidylproline (omega=0)</text>
        <dbReference type="Rhea" id="RHEA:16237"/>
        <dbReference type="Rhea" id="RHEA-COMP:10747"/>
        <dbReference type="Rhea" id="RHEA-COMP:10748"/>
        <dbReference type="ChEBI" id="CHEBI:83833"/>
        <dbReference type="ChEBI" id="CHEBI:83834"/>
        <dbReference type="EC" id="5.2.1.8"/>
    </reaction>
</comment>
<dbReference type="InterPro" id="IPR001660">
    <property type="entry name" value="SAM"/>
</dbReference>
<dbReference type="InterPro" id="IPR001179">
    <property type="entry name" value="PPIase_FKBP_dom"/>
</dbReference>
<gene>
    <name evidence="7" type="ORF">QTG54_007439</name>
</gene>
<evidence type="ECO:0000313" key="7">
    <source>
        <dbReference type="EMBL" id="KAK1741866.1"/>
    </source>
</evidence>
<dbReference type="PANTHER" id="PTHR10516:SF443">
    <property type="entry name" value="FK506-BINDING PROTEIN 59-RELATED"/>
    <property type="match status" value="1"/>
</dbReference>
<name>A0AAD9DBX7_9STRA</name>
<evidence type="ECO:0000256" key="2">
    <source>
        <dbReference type="ARBA" id="ARBA00013194"/>
    </source>
</evidence>
<dbReference type="GO" id="GO:0003755">
    <property type="term" value="F:peptidyl-prolyl cis-trans isomerase activity"/>
    <property type="evidence" value="ECO:0007669"/>
    <property type="project" value="UniProtKB-KW"/>
</dbReference>
<dbReference type="GO" id="GO:0005737">
    <property type="term" value="C:cytoplasm"/>
    <property type="evidence" value="ECO:0007669"/>
    <property type="project" value="TreeGrafter"/>
</dbReference>
<evidence type="ECO:0000259" key="6">
    <source>
        <dbReference type="PROSITE" id="PS50059"/>
    </source>
</evidence>